<proteinExistence type="predicted"/>
<dbReference type="Proteomes" id="UP000033874">
    <property type="component" value="Unassembled WGS sequence"/>
</dbReference>
<gene>
    <name evidence="1" type="ORF">YP76_15380</name>
</gene>
<keyword evidence="2" id="KW-1185">Reference proteome</keyword>
<name>A0A0M3AR35_9SPHN</name>
<dbReference type="GO" id="GO:0030246">
    <property type="term" value="F:carbohydrate binding"/>
    <property type="evidence" value="ECO:0007669"/>
    <property type="project" value="InterPro"/>
</dbReference>
<dbReference type="GO" id="GO:0016853">
    <property type="term" value="F:isomerase activity"/>
    <property type="evidence" value="ECO:0007669"/>
    <property type="project" value="InterPro"/>
</dbReference>
<organism evidence="1 2">
    <name type="scientific">Sphingobium chungbukense</name>
    <dbReference type="NCBI Taxonomy" id="56193"/>
    <lineage>
        <taxon>Bacteria</taxon>
        <taxon>Pseudomonadati</taxon>
        <taxon>Pseudomonadota</taxon>
        <taxon>Alphaproteobacteria</taxon>
        <taxon>Sphingomonadales</taxon>
        <taxon>Sphingomonadaceae</taxon>
        <taxon>Sphingobium</taxon>
    </lineage>
</organism>
<dbReference type="STRING" id="56193.YP76_15380"/>
<dbReference type="GO" id="GO:0005975">
    <property type="term" value="P:carbohydrate metabolic process"/>
    <property type="evidence" value="ECO:0007669"/>
    <property type="project" value="InterPro"/>
</dbReference>
<sequence length="265" mass="28935">MDILRPAPPGAAGPLQMASFPLVPYANRIAHGHFRFDGRDARLPLNFGDHPHSIHGLGWTASWTVAALEEDRALLAHRHEGSDGWPWPYEARQLVQVTSDTVEMSLAIRNLADDAMPAGLGFHPYFCADEATMLRFDAQSLWLSTPDMLPDREVAADALGDWSAGGPVIGESLIDNAYGGWNGRAEVVRGDGTRIGLTTDGAPWLHVYRPPRSRDFCLEPVSHMPDAINRAEGMDRLAPGQEKTLFLRIAIGKSDEALPNGDKIA</sequence>
<dbReference type="Pfam" id="PF01263">
    <property type="entry name" value="Aldose_epim"/>
    <property type="match status" value="1"/>
</dbReference>
<dbReference type="CDD" id="cd09021">
    <property type="entry name" value="Aldose_epim_Ec_YphB"/>
    <property type="match status" value="1"/>
</dbReference>
<evidence type="ECO:0000313" key="2">
    <source>
        <dbReference type="Proteomes" id="UP000033874"/>
    </source>
</evidence>
<dbReference type="InterPro" id="IPR011013">
    <property type="entry name" value="Gal_mutarotase_sf_dom"/>
</dbReference>
<protein>
    <submittedName>
        <fullName evidence="1">Epimerase</fullName>
    </submittedName>
</protein>
<evidence type="ECO:0000313" key="1">
    <source>
        <dbReference type="EMBL" id="KKW91376.1"/>
    </source>
</evidence>
<dbReference type="InterPro" id="IPR008183">
    <property type="entry name" value="Aldose_1/G6P_1-epimerase"/>
</dbReference>
<accession>A0A0M3AR35</accession>
<reference evidence="1 2" key="1">
    <citation type="submission" date="2015-04" db="EMBL/GenBank/DDBJ databases">
        <title>Genome sequence of aromatic hydrocarbons-degrading Sphingobium chungbukense DJ77.</title>
        <authorList>
            <person name="Kim Y.-C."/>
            <person name="Chae J.-C."/>
        </authorList>
    </citation>
    <scope>NUCLEOTIDE SEQUENCE [LARGE SCALE GENOMIC DNA]</scope>
    <source>
        <strain evidence="1 2">DJ77</strain>
    </source>
</reference>
<dbReference type="EMBL" id="LBIC01000007">
    <property type="protein sequence ID" value="KKW91376.1"/>
    <property type="molecule type" value="Genomic_DNA"/>
</dbReference>
<dbReference type="Gene3D" id="2.70.98.10">
    <property type="match status" value="1"/>
</dbReference>
<dbReference type="PATRIC" id="fig|56193.3.peg.3211"/>
<dbReference type="SUPFAM" id="SSF74650">
    <property type="entry name" value="Galactose mutarotase-like"/>
    <property type="match status" value="1"/>
</dbReference>
<dbReference type="InterPro" id="IPR014718">
    <property type="entry name" value="GH-type_carb-bd"/>
</dbReference>
<dbReference type="AlphaFoldDB" id="A0A0M3AR35"/>
<comment type="caution">
    <text evidence="1">The sequence shown here is derived from an EMBL/GenBank/DDBJ whole genome shotgun (WGS) entry which is preliminary data.</text>
</comment>